<dbReference type="OrthoDB" id="1634477at2"/>
<evidence type="ECO:0000256" key="2">
    <source>
        <dbReference type="ARBA" id="ARBA00022679"/>
    </source>
</evidence>
<dbReference type="EMBL" id="SOAZ01000008">
    <property type="protein sequence ID" value="TDT61212.1"/>
    <property type="molecule type" value="Genomic_DNA"/>
</dbReference>
<evidence type="ECO:0000256" key="3">
    <source>
        <dbReference type="ARBA" id="ARBA00022777"/>
    </source>
</evidence>
<gene>
    <name evidence="5" type="ORF">EDD71_108114</name>
</gene>
<feature type="domain" description="SpoOB alpha-helical" evidence="4">
    <location>
        <begin position="2"/>
        <end position="61"/>
    </location>
</feature>
<accession>A0A4R7KSY4</accession>
<dbReference type="Pfam" id="PF14689">
    <property type="entry name" value="SPOB_a"/>
    <property type="match status" value="1"/>
</dbReference>
<sequence>MRKDDWKFRYAVEQMRIQRHDFMNYLQIIYGYIQVNKSQEAVNYIKRINRKMADMSMVFNLECPEFSLLIQDYMNYCMKNGSEFEFTCELECISNDFISKNIEDIKKAFDLIKENRVFQVLDKNRIYAHLSGEPHHFKLSLSNVNIAKEKEVLYDKSAEHSEILYSMSECSLKINRRKNDIYVILEVGKN</sequence>
<evidence type="ECO:0000256" key="1">
    <source>
        <dbReference type="ARBA" id="ARBA00022553"/>
    </source>
</evidence>
<evidence type="ECO:0000313" key="5">
    <source>
        <dbReference type="EMBL" id="TDT61212.1"/>
    </source>
</evidence>
<organism evidence="5 6">
    <name type="scientific">Fonticella tunisiensis</name>
    <dbReference type="NCBI Taxonomy" id="1096341"/>
    <lineage>
        <taxon>Bacteria</taxon>
        <taxon>Bacillati</taxon>
        <taxon>Bacillota</taxon>
        <taxon>Clostridia</taxon>
        <taxon>Eubacteriales</taxon>
        <taxon>Clostridiaceae</taxon>
        <taxon>Fonticella</taxon>
    </lineage>
</organism>
<proteinExistence type="predicted"/>
<dbReference type="SUPFAM" id="SSF55890">
    <property type="entry name" value="Sporulation response regulatory protein Spo0B"/>
    <property type="match status" value="1"/>
</dbReference>
<name>A0A4R7KSY4_9CLOT</name>
<protein>
    <submittedName>
        <fullName evidence="5">Sensor kinase SpoOB-type protein</fullName>
    </submittedName>
</protein>
<keyword evidence="2" id="KW-0808">Transferase</keyword>
<reference evidence="5 6" key="1">
    <citation type="submission" date="2019-03" db="EMBL/GenBank/DDBJ databases">
        <title>Genomic Encyclopedia of Type Strains, Phase IV (KMG-IV): sequencing the most valuable type-strain genomes for metagenomic binning, comparative biology and taxonomic classification.</title>
        <authorList>
            <person name="Goeker M."/>
        </authorList>
    </citation>
    <scope>NUCLEOTIDE SEQUENCE [LARGE SCALE GENOMIC DNA]</scope>
    <source>
        <strain evidence="5 6">DSM 24455</strain>
    </source>
</reference>
<keyword evidence="1" id="KW-0597">Phosphoprotein</keyword>
<dbReference type="AlphaFoldDB" id="A0A4R7KSY4"/>
<dbReference type="InterPro" id="IPR016120">
    <property type="entry name" value="Sig_transdc_His_kin_SpoOB"/>
</dbReference>
<evidence type="ECO:0000259" key="4">
    <source>
        <dbReference type="Pfam" id="PF14689"/>
    </source>
</evidence>
<dbReference type="RefSeq" id="WP_133627953.1">
    <property type="nucleotide sequence ID" value="NZ_SOAZ01000008.1"/>
</dbReference>
<comment type="caution">
    <text evidence="5">The sequence shown here is derived from an EMBL/GenBank/DDBJ whole genome shotgun (WGS) entry which is preliminary data.</text>
</comment>
<dbReference type="Gene3D" id="1.10.287.130">
    <property type="match status" value="1"/>
</dbReference>
<dbReference type="InterPro" id="IPR039506">
    <property type="entry name" value="SPOB_a"/>
</dbReference>
<dbReference type="Proteomes" id="UP000295325">
    <property type="component" value="Unassembled WGS sequence"/>
</dbReference>
<evidence type="ECO:0000313" key="6">
    <source>
        <dbReference type="Proteomes" id="UP000295325"/>
    </source>
</evidence>
<dbReference type="GO" id="GO:0000155">
    <property type="term" value="F:phosphorelay sensor kinase activity"/>
    <property type="evidence" value="ECO:0007669"/>
    <property type="project" value="InterPro"/>
</dbReference>
<keyword evidence="6" id="KW-1185">Reference proteome</keyword>
<keyword evidence="3 5" id="KW-0418">Kinase</keyword>